<proteinExistence type="predicted"/>
<evidence type="ECO:0008006" key="4">
    <source>
        <dbReference type="Google" id="ProtNLM"/>
    </source>
</evidence>
<accession>A0ABQ8CN95</accession>
<protein>
    <recommendedName>
        <fullName evidence="4">Fibrinogen C-terminal domain-containing protein</fullName>
    </recommendedName>
</protein>
<dbReference type="Proteomes" id="UP000824890">
    <property type="component" value="Unassembled WGS sequence"/>
</dbReference>
<feature type="signal peptide" evidence="1">
    <location>
        <begin position="1"/>
        <end position="19"/>
    </location>
</feature>
<evidence type="ECO:0000313" key="2">
    <source>
        <dbReference type="EMBL" id="KAH0918526.1"/>
    </source>
</evidence>
<feature type="chain" id="PRO_5046930146" description="Fibrinogen C-terminal domain-containing protein" evidence="1">
    <location>
        <begin position="20"/>
        <end position="106"/>
    </location>
</feature>
<organism evidence="2 3">
    <name type="scientific">Brassica napus</name>
    <name type="common">Rape</name>
    <dbReference type="NCBI Taxonomy" id="3708"/>
    <lineage>
        <taxon>Eukaryota</taxon>
        <taxon>Viridiplantae</taxon>
        <taxon>Streptophyta</taxon>
        <taxon>Embryophyta</taxon>
        <taxon>Tracheophyta</taxon>
        <taxon>Spermatophyta</taxon>
        <taxon>Magnoliopsida</taxon>
        <taxon>eudicotyledons</taxon>
        <taxon>Gunneridae</taxon>
        <taxon>Pentapetalae</taxon>
        <taxon>rosids</taxon>
        <taxon>malvids</taxon>
        <taxon>Brassicales</taxon>
        <taxon>Brassicaceae</taxon>
        <taxon>Brassiceae</taxon>
        <taxon>Brassica</taxon>
    </lineage>
</organism>
<gene>
    <name evidence="2" type="ORF">HID58_026186</name>
</gene>
<keyword evidence="1" id="KW-0732">Signal</keyword>
<evidence type="ECO:0000313" key="3">
    <source>
        <dbReference type="Proteomes" id="UP000824890"/>
    </source>
</evidence>
<feature type="non-terminal residue" evidence="2">
    <location>
        <position position="106"/>
    </location>
</feature>
<dbReference type="EMBL" id="JAGKQM010000007">
    <property type="protein sequence ID" value="KAH0918526.1"/>
    <property type="molecule type" value="Genomic_DNA"/>
</dbReference>
<name>A0ABQ8CN95_BRANA</name>
<comment type="caution">
    <text evidence="2">The sequence shown here is derived from an EMBL/GenBank/DDBJ whole genome shotgun (WGS) entry which is preliminary data.</text>
</comment>
<evidence type="ECO:0000256" key="1">
    <source>
        <dbReference type="SAM" id="SignalP"/>
    </source>
</evidence>
<sequence>MFSVQVYMIILLRVGYLKAETMLQTADEQVMTLKKHSAFLAQSGDNHNPDDDIPGATYVFCKSSEGMKLIGSYWPCSHQLASQNDKNFSSFRDYDPIYSQVLIYLL</sequence>
<reference evidence="2 3" key="1">
    <citation type="submission" date="2021-05" db="EMBL/GenBank/DDBJ databases">
        <title>Genome Assembly of Synthetic Allotetraploid Brassica napus Reveals Homoeologous Exchanges between Subgenomes.</title>
        <authorList>
            <person name="Davis J.T."/>
        </authorList>
    </citation>
    <scope>NUCLEOTIDE SEQUENCE [LARGE SCALE GENOMIC DNA]</scope>
    <source>
        <strain evidence="3">cv. Da-Ae</strain>
        <tissue evidence="2">Seedling</tissue>
    </source>
</reference>
<keyword evidence="3" id="KW-1185">Reference proteome</keyword>